<dbReference type="PANTHER" id="PTHR46579">
    <property type="entry name" value="F5/8 TYPE C DOMAIN-CONTAINING PROTEIN-RELATED"/>
    <property type="match status" value="1"/>
</dbReference>
<dbReference type="OrthoDB" id="3269001at2759"/>
<sequence length="175" mass="19968">SFSICNLPPEYRYRTSNLLLTSILPGPKEQSPDEIQRFLRPIVSDLLRLWRDGIRVSTPSSPNGRLVRVVLVAVVCDKPAAHKISGFGSHSHTYFCHDCWISKANKDKAEAFVWDARTNTEQRELGQRYSQLTTAAARSNFVKDFATRFTQLSRLPYFDLVNQIVIDPMHNLFLG</sequence>
<dbReference type="AlphaFoldDB" id="A0A0C3JQW2"/>
<dbReference type="InterPro" id="IPR004242">
    <property type="entry name" value="Transposase_21"/>
</dbReference>
<dbReference type="Pfam" id="PF02992">
    <property type="entry name" value="Transposase_21"/>
    <property type="match status" value="1"/>
</dbReference>
<dbReference type="HOGENOM" id="CLU_078867_2_0_1"/>
<evidence type="ECO:0000313" key="1">
    <source>
        <dbReference type="EMBL" id="KIN99861.1"/>
    </source>
</evidence>
<dbReference type="Proteomes" id="UP000054217">
    <property type="component" value="Unassembled WGS sequence"/>
</dbReference>
<evidence type="ECO:0000313" key="2">
    <source>
        <dbReference type="Proteomes" id="UP000054217"/>
    </source>
</evidence>
<dbReference type="PANTHER" id="PTHR46579:SF2">
    <property type="entry name" value="C2H2-TYPE DOMAIN-CONTAINING PROTEIN"/>
    <property type="match status" value="1"/>
</dbReference>
<proteinExistence type="predicted"/>
<organism evidence="1 2">
    <name type="scientific">Pisolithus tinctorius Marx 270</name>
    <dbReference type="NCBI Taxonomy" id="870435"/>
    <lineage>
        <taxon>Eukaryota</taxon>
        <taxon>Fungi</taxon>
        <taxon>Dikarya</taxon>
        <taxon>Basidiomycota</taxon>
        <taxon>Agaricomycotina</taxon>
        <taxon>Agaricomycetes</taxon>
        <taxon>Agaricomycetidae</taxon>
        <taxon>Boletales</taxon>
        <taxon>Sclerodermatineae</taxon>
        <taxon>Pisolithaceae</taxon>
        <taxon>Pisolithus</taxon>
    </lineage>
</organism>
<dbReference type="STRING" id="870435.A0A0C3JQW2"/>
<name>A0A0C3JQW2_PISTI</name>
<dbReference type="InParanoid" id="A0A0C3JQW2"/>
<feature type="non-terminal residue" evidence="1">
    <location>
        <position position="175"/>
    </location>
</feature>
<protein>
    <submittedName>
        <fullName evidence="1">Uncharacterized protein</fullName>
    </submittedName>
</protein>
<keyword evidence="2" id="KW-1185">Reference proteome</keyword>
<accession>A0A0C3JQW2</accession>
<dbReference type="EMBL" id="KN832001">
    <property type="protein sequence ID" value="KIN99861.1"/>
    <property type="molecule type" value="Genomic_DNA"/>
</dbReference>
<feature type="non-terminal residue" evidence="1">
    <location>
        <position position="1"/>
    </location>
</feature>
<reference evidence="2" key="2">
    <citation type="submission" date="2015-01" db="EMBL/GenBank/DDBJ databases">
        <title>Evolutionary Origins and Diversification of the Mycorrhizal Mutualists.</title>
        <authorList>
            <consortium name="DOE Joint Genome Institute"/>
            <consortium name="Mycorrhizal Genomics Consortium"/>
            <person name="Kohler A."/>
            <person name="Kuo A."/>
            <person name="Nagy L.G."/>
            <person name="Floudas D."/>
            <person name="Copeland A."/>
            <person name="Barry K.W."/>
            <person name="Cichocki N."/>
            <person name="Veneault-Fourrey C."/>
            <person name="LaButti K."/>
            <person name="Lindquist E.A."/>
            <person name="Lipzen A."/>
            <person name="Lundell T."/>
            <person name="Morin E."/>
            <person name="Murat C."/>
            <person name="Riley R."/>
            <person name="Ohm R."/>
            <person name="Sun H."/>
            <person name="Tunlid A."/>
            <person name="Henrissat B."/>
            <person name="Grigoriev I.V."/>
            <person name="Hibbett D.S."/>
            <person name="Martin F."/>
        </authorList>
    </citation>
    <scope>NUCLEOTIDE SEQUENCE [LARGE SCALE GENOMIC DNA]</scope>
    <source>
        <strain evidence="2">Marx 270</strain>
    </source>
</reference>
<reference evidence="1 2" key="1">
    <citation type="submission" date="2014-04" db="EMBL/GenBank/DDBJ databases">
        <authorList>
            <consortium name="DOE Joint Genome Institute"/>
            <person name="Kuo A."/>
            <person name="Kohler A."/>
            <person name="Costa M.D."/>
            <person name="Nagy L.G."/>
            <person name="Floudas D."/>
            <person name="Copeland A."/>
            <person name="Barry K.W."/>
            <person name="Cichocki N."/>
            <person name="Veneault-Fourrey C."/>
            <person name="LaButti K."/>
            <person name="Lindquist E.A."/>
            <person name="Lipzen A."/>
            <person name="Lundell T."/>
            <person name="Morin E."/>
            <person name="Murat C."/>
            <person name="Sun H."/>
            <person name="Tunlid A."/>
            <person name="Henrissat B."/>
            <person name="Grigoriev I.V."/>
            <person name="Hibbett D.S."/>
            <person name="Martin F."/>
            <person name="Nordberg H.P."/>
            <person name="Cantor M.N."/>
            <person name="Hua S.X."/>
        </authorList>
    </citation>
    <scope>NUCLEOTIDE SEQUENCE [LARGE SCALE GENOMIC DNA]</scope>
    <source>
        <strain evidence="1 2">Marx 270</strain>
    </source>
</reference>
<gene>
    <name evidence="1" type="ORF">M404DRAFT_108845</name>
</gene>